<dbReference type="AlphaFoldDB" id="A0A0B2BLY4"/>
<comment type="similarity">
    <text evidence="3">In the C-terminal section; belongs to the flavoprotein pyridine nucleotide cytochrome reductase family.</text>
</comment>
<dbReference type="PANTHER" id="PTHR47354:SF5">
    <property type="entry name" value="PROTEIN RFBI"/>
    <property type="match status" value="1"/>
</dbReference>
<feature type="domain" description="FAD-binding FR-type" evidence="13">
    <location>
        <begin position="138"/>
        <end position="238"/>
    </location>
</feature>
<comment type="caution">
    <text evidence="14">The sequence shown here is derived from an EMBL/GenBank/DDBJ whole genome shotgun (WGS) entry which is preliminary data.</text>
</comment>
<keyword evidence="11" id="KW-0561">Oxygen transport</keyword>
<dbReference type="EMBL" id="PGEZ01000001">
    <property type="protein sequence ID" value="PJJ57596.1"/>
    <property type="molecule type" value="Genomic_DNA"/>
</dbReference>
<evidence type="ECO:0000256" key="9">
    <source>
        <dbReference type="ARBA" id="ARBA00048649"/>
    </source>
</evidence>
<proteinExistence type="inferred from homology"/>
<evidence type="ECO:0000259" key="12">
    <source>
        <dbReference type="PROSITE" id="PS01033"/>
    </source>
</evidence>
<evidence type="ECO:0000256" key="10">
    <source>
        <dbReference type="ARBA" id="ARBA00049433"/>
    </source>
</evidence>
<dbReference type="InterPro" id="IPR017938">
    <property type="entry name" value="Riboflavin_synthase-like_b-brl"/>
</dbReference>
<dbReference type="InterPro" id="IPR000971">
    <property type="entry name" value="Globin"/>
</dbReference>
<dbReference type="InterPro" id="IPR012292">
    <property type="entry name" value="Globin/Proto"/>
</dbReference>
<dbReference type="GO" id="GO:0019825">
    <property type="term" value="F:oxygen binding"/>
    <property type="evidence" value="ECO:0007669"/>
    <property type="project" value="InterPro"/>
</dbReference>
<feature type="domain" description="Globin" evidence="12">
    <location>
        <begin position="1"/>
        <end position="131"/>
    </location>
</feature>
<evidence type="ECO:0000259" key="13">
    <source>
        <dbReference type="PROSITE" id="PS51384"/>
    </source>
</evidence>
<accession>A0A0B2BLY4</accession>
<dbReference type="GO" id="GO:0005344">
    <property type="term" value="F:oxygen carrier activity"/>
    <property type="evidence" value="ECO:0007669"/>
    <property type="project" value="UniProtKB-KW"/>
</dbReference>
<protein>
    <recommendedName>
        <fullName evidence="4">nitric oxide dioxygenase</fullName>
        <ecNumber evidence="4">1.14.12.17</ecNumber>
    </recommendedName>
</protein>
<dbReference type="InterPro" id="IPR001709">
    <property type="entry name" value="Flavoprot_Pyr_Nucl_cyt_Rdtase"/>
</dbReference>
<comment type="similarity">
    <text evidence="11">Belongs to the globin family.</text>
</comment>
<dbReference type="Gene3D" id="1.10.490.10">
    <property type="entry name" value="Globins"/>
    <property type="match status" value="1"/>
</dbReference>
<keyword evidence="11" id="KW-0408">Iron</keyword>
<evidence type="ECO:0000313" key="14">
    <source>
        <dbReference type="EMBL" id="PJJ57596.1"/>
    </source>
</evidence>
<evidence type="ECO:0000313" key="15">
    <source>
        <dbReference type="Proteomes" id="UP000230842"/>
    </source>
</evidence>
<comment type="cofactor">
    <cofactor evidence="1">
        <name>heme b</name>
        <dbReference type="ChEBI" id="CHEBI:60344"/>
    </cofactor>
</comment>
<evidence type="ECO:0000256" key="8">
    <source>
        <dbReference type="ARBA" id="ARBA00023027"/>
    </source>
</evidence>
<keyword evidence="6" id="KW-0521">NADP</keyword>
<dbReference type="Gene3D" id="3.40.50.80">
    <property type="entry name" value="Nucleotide-binding domain of ferredoxin-NADP reductase (FNR) module"/>
    <property type="match status" value="1"/>
</dbReference>
<dbReference type="EC" id="1.14.12.17" evidence="4"/>
<evidence type="ECO:0000256" key="11">
    <source>
        <dbReference type="RuleBase" id="RU000356"/>
    </source>
</evidence>
<dbReference type="GO" id="GO:0008941">
    <property type="term" value="F:nitric oxide dioxygenase NAD(P)H activity"/>
    <property type="evidence" value="ECO:0007669"/>
    <property type="project" value="UniProtKB-EC"/>
</dbReference>
<keyword evidence="5" id="KW-0001">2Fe-2S</keyword>
<comment type="catalytic activity">
    <reaction evidence="9">
        <text>2 nitric oxide + NADH + 2 O2 = 2 nitrate + NAD(+) + H(+)</text>
        <dbReference type="Rhea" id="RHEA:19469"/>
        <dbReference type="ChEBI" id="CHEBI:15378"/>
        <dbReference type="ChEBI" id="CHEBI:15379"/>
        <dbReference type="ChEBI" id="CHEBI:16480"/>
        <dbReference type="ChEBI" id="CHEBI:17632"/>
        <dbReference type="ChEBI" id="CHEBI:57540"/>
        <dbReference type="ChEBI" id="CHEBI:57945"/>
        <dbReference type="EC" id="1.14.12.17"/>
    </reaction>
</comment>
<dbReference type="Proteomes" id="UP000230842">
    <property type="component" value="Unassembled WGS sequence"/>
</dbReference>
<gene>
    <name evidence="14" type="ORF">CLV56_1831</name>
</gene>
<dbReference type="PROSITE" id="PS01033">
    <property type="entry name" value="GLOBIN"/>
    <property type="match status" value="1"/>
</dbReference>
<dbReference type="Pfam" id="PF00970">
    <property type="entry name" value="FAD_binding_6"/>
    <property type="match status" value="1"/>
</dbReference>
<dbReference type="InterPro" id="IPR008333">
    <property type="entry name" value="Cbr1-like_FAD-bd_dom"/>
</dbReference>
<dbReference type="PANTHER" id="PTHR47354">
    <property type="entry name" value="NADH OXIDOREDUCTASE HCR"/>
    <property type="match status" value="1"/>
</dbReference>
<keyword evidence="7" id="KW-0411">Iron-sulfur</keyword>
<dbReference type="CDD" id="cd19753">
    <property type="entry name" value="Mb-like_oxidoreductase"/>
    <property type="match status" value="1"/>
</dbReference>
<dbReference type="CDD" id="cd06187">
    <property type="entry name" value="O2ase_reductase_like"/>
    <property type="match status" value="1"/>
</dbReference>
<dbReference type="InterPro" id="IPR017927">
    <property type="entry name" value="FAD-bd_FR_type"/>
</dbReference>
<dbReference type="Gene3D" id="2.40.30.10">
    <property type="entry name" value="Translation factors"/>
    <property type="match status" value="1"/>
</dbReference>
<dbReference type="Pfam" id="PF00042">
    <property type="entry name" value="Globin"/>
    <property type="match status" value="1"/>
</dbReference>
<sequence length="387" mass="42593">MDPAALKDSWAVVAKHGDDVPLFFYSHLFLSHPDVRSMFPVSMSAQRDKLVTALGTIVSHVDRIDMVESFIAQLGSDHRRFRVEPDQYNAVGASLLATLRHFLDEQWTDELAADWAAAYGVIAKAMVTGAEEAAKQAPSWWDAEVVEMDRRTLDVAVIRLRPDQPFPFQPGQSFALEAPQRPRLWRYFSPANAPREDGTIDLHVQIVDGGQVSSALVKELRPGDSVRLSAPIGEALTVDDMDRDLLLVAGGTGLAPLKAVVEQIDRHWRATGRGPKVHLFHGARMPWNLYDDAAMKELADRPWLDYETAVSDDATYPGARGEVGRVAAKRQRWSGRRALVCGSPAMVEATVAQLAAAGIDKDDIRFEDFGGTGYRPGTDLVRTGDPA</sequence>
<dbReference type="SUPFAM" id="SSF46458">
    <property type="entry name" value="Globin-like"/>
    <property type="match status" value="1"/>
</dbReference>
<reference evidence="14 15" key="1">
    <citation type="submission" date="2017-11" db="EMBL/GenBank/DDBJ databases">
        <title>Genomic Encyclopedia of Archaeal and Bacterial Type Strains, Phase II (KMG-II): From Individual Species to Whole Genera.</title>
        <authorList>
            <person name="Goeker M."/>
        </authorList>
    </citation>
    <scope>NUCLEOTIDE SEQUENCE [LARGE SCALE GENOMIC DNA]</scope>
    <source>
        <strain evidence="14 15">DSM 27763</strain>
    </source>
</reference>
<dbReference type="SUPFAM" id="SSF63380">
    <property type="entry name" value="Riboflavin synthase domain-like"/>
    <property type="match status" value="1"/>
</dbReference>
<dbReference type="Pfam" id="PF00175">
    <property type="entry name" value="NAD_binding_1"/>
    <property type="match status" value="1"/>
</dbReference>
<evidence type="ECO:0000256" key="4">
    <source>
        <dbReference type="ARBA" id="ARBA00012229"/>
    </source>
</evidence>
<keyword evidence="8" id="KW-0520">NAD</keyword>
<dbReference type="InterPro" id="IPR050415">
    <property type="entry name" value="MRET"/>
</dbReference>
<keyword evidence="11" id="KW-0349">Heme</keyword>
<dbReference type="PRINTS" id="PR00410">
    <property type="entry name" value="PHEHYDRXLASE"/>
</dbReference>
<evidence type="ECO:0000256" key="7">
    <source>
        <dbReference type="ARBA" id="ARBA00023014"/>
    </source>
</evidence>
<comment type="catalytic activity">
    <reaction evidence="10">
        <text>2 nitric oxide + NADPH + 2 O2 = 2 nitrate + NADP(+) + H(+)</text>
        <dbReference type="Rhea" id="RHEA:19465"/>
        <dbReference type="ChEBI" id="CHEBI:15378"/>
        <dbReference type="ChEBI" id="CHEBI:15379"/>
        <dbReference type="ChEBI" id="CHEBI:16480"/>
        <dbReference type="ChEBI" id="CHEBI:17632"/>
        <dbReference type="ChEBI" id="CHEBI:57783"/>
        <dbReference type="ChEBI" id="CHEBI:58349"/>
        <dbReference type="EC" id="1.14.12.17"/>
    </reaction>
</comment>
<dbReference type="GO" id="GO:0020037">
    <property type="term" value="F:heme binding"/>
    <property type="evidence" value="ECO:0007669"/>
    <property type="project" value="InterPro"/>
</dbReference>
<dbReference type="PRINTS" id="PR00371">
    <property type="entry name" value="FPNCR"/>
</dbReference>
<evidence type="ECO:0000256" key="2">
    <source>
        <dbReference type="ARBA" id="ARBA00001974"/>
    </source>
</evidence>
<dbReference type="InterPro" id="IPR009050">
    <property type="entry name" value="Globin-like_sf"/>
</dbReference>
<dbReference type="GO" id="GO:0051537">
    <property type="term" value="F:2 iron, 2 sulfur cluster binding"/>
    <property type="evidence" value="ECO:0007669"/>
    <property type="project" value="UniProtKB-KW"/>
</dbReference>
<organism evidence="14 15">
    <name type="scientific">Mumia flava</name>
    <dbReference type="NCBI Taxonomy" id="1348852"/>
    <lineage>
        <taxon>Bacteria</taxon>
        <taxon>Bacillati</taxon>
        <taxon>Actinomycetota</taxon>
        <taxon>Actinomycetes</taxon>
        <taxon>Propionibacteriales</taxon>
        <taxon>Nocardioidaceae</taxon>
        <taxon>Mumia</taxon>
    </lineage>
</organism>
<dbReference type="RefSeq" id="WP_039343692.1">
    <property type="nucleotide sequence ID" value="NZ_PGEZ01000001.1"/>
</dbReference>
<dbReference type="InterPro" id="IPR001433">
    <property type="entry name" value="OxRdtase_FAD/NAD-bd"/>
</dbReference>
<dbReference type="InterPro" id="IPR039261">
    <property type="entry name" value="FNR_nucleotide-bd"/>
</dbReference>
<evidence type="ECO:0000256" key="5">
    <source>
        <dbReference type="ARBA" id="ARBA00022714"/>
    </source>
</evidence>
<dbReference type="SUPFAM" id="SSF52343">
    <property type="entry name" value="Ferredoxin reductase-like, C-terminal NADP-linked domain"/>
    <property type="match status" value="1"/>
</dbReference>
<keyword evidence="11" id="KW-0479">Metal-binding</keyword>
<evidence type="ECO:0000256" key="1">
    <source>
        <dbReference type="ARBA" id="ARBA00001970"/>
    </source>
</evidence>
<dbReference type="OrthoDB" id="3213438at2"/>
<keyword evidence="11" id="KW-0813">Transport</keyword>
<evidence type="ECO:0000256" key="6">
    <source>
        <dbReference type="ARBA" id="ARBA00022857"/>
    </source>
</evidence>
<comment type="cofactor">
    <cofactor evidence="2">
        <name>FAD</name>
        <dbReference type="ChEBI" id="CHEBI:57692"/>
    </cofactor>
</comment>
<evidence type="ECO:0000256" key="3">
    <source>
        <dbReference type="ARBA" id="ARBA00006401"/>
    </source>
</evidence>
<name>A0A0B2BLY4_9ACTN</name>
<dbReference type="PROSITE" id="PS51384">
    <property type="entry name" value="FAD_FR"/>
    <property type="match status" value="1"/>
</dbReference>
<keyword evidence="15" id="KW-1185">Reference proteome</keyword>